<gene>
    <name evidence="2" type="ORF">BaOVIS_005750</name>
</gene>
<dbReference type="OrthoDB" id="361873at2759"/>
<name>A0A9W5WTT3_BABOV</name>
<sequence>MTNAMRESTDKDSVSNEAPGDNPYVVDESLVLLDFPEFQATSLFDEAVFRPQSEDDKGITFAVDNSNIKTLRIEGIDTETPSCLLQGQVPLQGKRVSSGVTYFCFDISDDKGTSGSQETNVDKSNTQYWYTSDCIEFTTKY</sequence>
<proteinExistence type="predicted"/>
<dbReference type="Proteomes" id="UP001057455">
    <property type="component" value="Unassembled WGS sequence"/>
</dbReference>
<evidence type="ECO:0000313" key="2">
    <source>
        <dbReference type="EMBL" id="GFE53171.1"/>
    </source>
</evidence>
<keyword evidence="3" id="KW-1185">Reference proteome</keyword>
<protein>
    <submittedName>
        <fullName evidence="2">Uncharacterized protein</fullName>
    </submittedName>
</protein>
<evidence type="ECO:0000313" key="3">
    <source>
        <dbReference type="Proteomes" id="UP001057455"/>
    </source>
</evidence>
<evidence type="ECO:0000256" key="1">
    <source>
        <dbReference type="SAM" id="MobiDB-lite"/>
    </source>
</evidence>
<feature type="region of interest" description="Disordered" evidence="1">
    <location>
        <begin position="1"/>
        <end position="22"/>
    </location>
</feature>
<organism evidence="2 3">
    <name type="scientific">Babesia ovis</name>
    <dbReference type="NCBI Taxonomy" id="5869"/>
    <lineage>
        <taxon>Eukaryota</taxon>
        <taxon>Sar</taxon>
        <taxon>Alveolata</taxon>
        <taxon>Apicomplexa</taxon>
        <taxon>Aconoidasida</taxon>
        <taxon>Piroplasmida</taxon>
        <taxon>Babesiidae</taxon>
        <taxon>Babesia</taxon>
    </lineage>
</organism>
<accession>A0A9W5WTT3</accession>
<reference evidence="2" key="1">
    <citation type="submission" date="2019-12" db="EMBL/GenBank/DDBJ databases">
        <title>Genome sequence of Babesia ovis.</title>
        <authorList>
            <person name="Yamagishi J."/>
            <person name="Sevinc F."/>
            <person name="Xuan X."/>
        </authorList>
    </citation>
    <scope>NUCLEOTIDE SEQUENCE</scope>
    <source>
        <strain evidence="2">Selcuk</strain>
    </source>
</reference>
<comment type="caution">
    <text evidence="2">The sequence shown here is derived from an EMBL/GenBank/DDBJ whole genome shotgun (WGS) entry which is preliminary data.</text>
</comment>
<dbReference type="EMBL" id="BLIY01000004">
    <property type="protein sequence ID" value="GFE53171.1"/>
    <property type="molecule type" value="Genomic_DNA"/>
</dbReference>
<dbReference type="AlphaFoldDB" id="A0A9W5WTT3"/>